<evidence type="ECO:0000259" key="1">
    <source>
        <dbReference type="SMART" id="SM00065"/>
    </source>
</evidence>
<sequence>MSVCSPCVCQDGHTSQSCAKEKEDAVSALSEILRRLNSSVTIPDHLLASLQEDELSALRMLENTIDSNRTWRVMSTKILEVSQMLNAGRASNDVLDTIVRHARSIIGAHIGYISLNDDESGFTNILATAGVVTEGFRNIRMPIGTGILGIVAATNRPAWTYDHAEDPEVSHVDYVDEAVEAEGIRGILGAPIRISGKTVGALLVGDRHPRHYSRDEIMAIELLGAMTAVALDTARVIESQGESVAKLSRSQLELRTHVEELHKLADADSRLLAVLIGDARFEELAEVLSEFLGVQVELWLEESSTFVGDGTRDEWTDAIAAARKHNNTRSVDNRSVLPVEFHGRFLGAICVPKGINDVELRVVGHASAAFAAIALFNEALVDATARKVDDLVYSVAVGTAGNEEALRLKRLTGIDLAQPESLYFLGVNCADPALSRMRLDGLLDGASAVTRHEQHYCVLFQPDRDVATSVRRLVAESSAPVFVAAAPVAGVTEAHEAHDSAMAYLDAAITLGMSGELVTEDTLGAVGLILRADPSALATLVRRSVGALVEYDAAHDTELEATAYQFFLSGHSIPGTARELYLHVNTVRQRLERISRVLGEDWATGERSLDTQLALRIRALARGRSHTGV</sequence>
<dbReference type="Pfam" id="PF13556">
    <property type="entry name" value="HTH_30"/>
    <property type="match status" value="1"/>
</dbReference>
<dbReference type="SUPFAM" id="SSF55781">
    <property type="entry name" value="GAF domain-like"/>
    <property type="match status" value="1"/>
</dbReference>
<dbReference type="InterPro" id="IPR042070">
    <property type="entry name" value="PucR_C-HTH_sf"/>
</dbReference>
<evidence type="ECO:0000313" key="3">
    <source>
        <dbReference type="Proteomes" id="UP000595757"/>
    </source>
</evidence>
<dbReference type="Pfam" id="PF13185">
    <property type="entry name" value="GAF_2"/>
    <property type="match status" value="1"/>
</dbReference>
<evidence type="ECO:0000313" key="2">
    <source>
        <dbReference type="EMBL" id="QQU76902.1"/>
    </source>
</evidence>
<dbReference type="PANTHER" id="PTHR33744">
    <property type="entry name" value="CARBOHYDRATE DIACID REGULATOR"/>
    <property type="match status" value="1"/>
</dbReference>
<dbReference type="InterPro" id="IPR003018">
    <property type="entry name" value="GAF"/>
</dbReference>
<dbReference type="PANTHER" id="PTHR33744:SF1">
    <property type="entry name" value="DNA-BINDING TRANSCRIPTIONAL ACTIVATOR ADER"/>
    <property type="match status" value="1"/>
</dbReference>
<keyword evidence="3" id="KW-1185">Reference proteome</keyword>
<organism evidence="2 3">
    <name type="scientific">Corynebacterium striatum</name>
    <dbReference type="NCBI Taxonomy" id="43770"/>
    <lineage>
        <taxon>Bacteria</taxon>
        <taxon>Bacillati</taxon>
        <taxon>Actinomycetota</taxon>
        <taxon>Actinomycetes</taxon>
        <taxon>Mycobacteriales</taxon>
        <taxon>Corynebacteriaceae</taxon>
        <taxon>Corynebacterium</taxon>
    </lineage>
</organism>
<dbReference type="SMART" id="SM00065">
    <property type="entry name" value="GAF"/>
    <property type="match status" value="1"/>
</dbReference>
<protein>
    <submittedName>
        <fullName evidence="2">GAF domain-containing protein</fullName>
    </submittedName>
</protein>
<dbReference type="Proteomes" id="UP000595757">
    <property type="component" value="Chromosome"/>
</dbReference>
<dbReference type="EMBL" id="CP068158">
    <property type="protein sequence ID" value="QQU76902.1"/>
    <property type="molecule type" value="Genomic_DNA"/>
</dbReference>
<dbReference type="Gene3D" id="3.30.450.40">
    <property type="match status" value="1"/>
</dbReference>
<proteinExistence type="predicted"/>
<dbReference type="InterPro" id="IPR025736">
    <property type="entry name" value="PucR_C-HTH_dom"/>
</dbReference>
<accession>A0ABX7DG53</accession>
<dbReference type="Gene3D" id="1.10.10.2840">
    <property type="entry name" value="PucR C-terminal helix-turn-helix domain"/>
    <property type="match status" value="1"/>
</dbReference>
<gene>
    <name evidence="2" type="ORF">I6I72_12720</name>
</gene>
<dbReference type="InterPro" id="IPR029016">
    <property type="entry name" value="GAF-like_dom_sf"/>
</dbReference>
<reference evidence="2 3" key="1">
    <citation type="submission" date="2021-01" db="EMBL/GenBank/DDBJ databases">
        <title>FDA dAtabase for Regulatory Grade micrObial Sequences (FDA-ARGOS): Supporting development and validation of Infectious Disease Dx tests.</title>
        <authorList>
            <person name="Sproer C."/>
            <person name="Gronow S."/>
            <person name="Severitt S."/>
            <person name="Schroder I."/>
            <person name="Tallon L."/>
            <person name="Sadzewicz L."/>
            <person name="Zhao X."/>
            <person name="Boylan J."/>
            <person name="Ott S."/>
            <person name="Bowen H."/>
            <person name="Vavikolanu K."/>
            <person name="Mehta A."/>
            <person name="Aluvathingal J."/>
            <person name="Nadendla S."/>
            <person name="Lowell S."/>
            <person name="Myers T."/>
            <person name="Yan Y."/>
            <person name="Sichtig H."/>
        </authorList>
    </citation>
    <scope>NUCLEOTIDE SEQUENCE [LARGE SCALE GENOMIC DNA]</scope>
    <source>
        <strain evidence="2 3">FDAARGOS_1115</strain>
    </source>
</reference>
<dbReference type="InterPro" id="IPR051448">
    <property type="entry name" value="CdaR-like_regulators"/>
</dbReference>
<name>A0ABX7DG53_CORST</name>
<feature type="domain" description="GAF" evidence="1">
    <location>
        <begin position="90"/>
        <end position="241"/>
    </location>
</feature>